<name>A0AAV3P2J1_LITER</name>
<evidence type="ECO:0000313" key="1">
    <source>
        <dbReference type="EMBL" id="GAA0144455.1"/>
    </source>
</evidence>
<organism evidence="1 2">
    <name type="scientific">Lithospermum erythrorhizon</name>
    <name type="common">Purple gromwell</name>
    <name type="synonym">Lithospermum officinale var. erythrorhizon</name>
    <dbReference type="NCBI Taxonomy" id="34254"/>
    <lineage>
        <taxon>Eukaryota</taxon>
        <taxon>Viridiplantae</taxon>
        <taxon>Streptophyta</taxon>
        <taxon>Embryophyta</taxon>
        <taxon>Tracheophyta</taxon>
        <taxon>Spermatophyta</taxon>
        <taxon>Magnoliopsida</taxon>
        <taxon>eudicotyledons</taxon>
        <taxon>Gunneridae</taxon>
        <taxon>Pentapetalae</taxon>
        <taxon>asterids</taxon>
        <taxon>lamiids</taxon>
        <taxon>Boraginales</taxon>
        <taxon>Boraginaceae</taxon>
        <taxon>Boraginoideae</taxon>
        <taxon>Lithospermeae</taxon>
        <taxon>Lithospermum</taxon>
    </lineage>
</organism>
<dbReference type="PANTHER" id="PTHR34222:SF33">
    <property type="entry name" value="RETROTRANSPOSON GAG DOMAIN-CONTAINING PROTEIN"/>
    <property type="match status" value="1"/>
</dbReference>
<dbReference type="EMBL" id="BAABME010000649">
    <property type="protein sequence ID" value="GAA0144455.1"/>
    <property type="molecule type" value="Genomic_DNA"/>
</dbReference>
<protein>
    <recommendedName>
        <fullName evidence="3">Reverse transcriptase Ty1/copia-type domain-containing protein</fullName>
    </recommendedName>
</protein>
<comment type="caution">
    <text evidence="1">The sequence shown here is derived from an EMBL/GenBank/DDBJ whole genome shotgun (WGS) entry which is preliminary data.</text>
</comment>
<keyword evidence="2" id="KW-1185">Reference proteome</keyword>
<dbReference type="Proteomes" id="UP001454036">
    <property type="component" value="Unassembled WGS sequence"/>
</dbReference>
<dbReference type="AlphaFoldDB" id="A0AAV3P2J1"/>
<proteinExistence type="predicted"/>
<gene>
    <name evidence="1" type="ORF">LIER_04897</name>
</gene>
<evidence type="ECO:0008006" key="3">
    <source>
        <dbReference type="Google" id="ProtNLM"/>
    </source>
</evidence>
<reference evidence="1 2" key="1">
    <citation type="submission" date="2024-01" db="EMBL/GenBank/DDBJ databases">
        <title>The complete chloroplast genome sequence of Lithospermum erythrorhizon: insights into the phylogenetic relationship among Boraginaceae species and the maternal lineages of purple gromwells.</title>
        <authorList>
            <person name="Okada T."/>
            <person name="Watanabe K."/>
        </authorList>
    </citation>
    <scope>NUCLEOTIDE SEQUENCE [LARGE SCALE GENOMIC DNA]</scope>
</reference>
<sequence>MSACLPLEQDILLQEEKQQEISHNPHVNVEASTFYSNKSFTPGRGRGWQNNDGGFKPRPQLFCDHCKIARHSVQRCYKIHGYPSNNTRKITANAVEKSLSDEQFNKLVGIQNNTSVSSSNGTAGDSHALMAGPFTEGTFGACCFANASYVHTVNKDVSHSAHVNISSNDHVNDKSLSYSDSLLSHSRLGHLPLDTILHIINILKPSFKSLADMSYLLQQSFVQSKASGQRLKKSLYGLKQASRQCFAKLHEALLSLGSDSVAIKALKSYLHTNFSIKYLGQLNCFLGLQISIANGKLFMNQSKYVNELVNDSGIL</sequence>
<accession>A0AAV3P2J1</accession>
<dbReference type="PANTHER" id="PTHR34222">
    <property type="entry name" value="GAG_PRE-INTEGRS DOMAIN-CONTAINING PROTEIN"/>
    <property type="match status" value="1"/>
</dbReference>
<evidence type="ECO:0000313" key="2">
    <source>
        <dbReference type="Proteomes" id="UP001454036"/>
    </source>
</evidence>